<name>A0A6A5R619_9PLEO</name>
<organism evidence="2 3">
    <name type="scientific">Didymella exigua CBS 183.55</name>
    <dbReference type="NCBI Taxonomy" id="1150837"/>
    <lineage>
        <taxon>Eukaryota</taxon>
        <taxon>Fungi</taxon>
        <taxon>Dikarya</taxon>
        <taxon>Ascomycota</taxon>
        <taxon>Pezizomycotina</taxon>
        <taxon>Dothideomycetes</taxon>
        <taxon>Pleosporomycetidae</taxon>
        <taxon>Pleosporales</taxon>
        <taxon>Pleosporineae</taxon>
        <taxon>Didymellaceae</taxon>
        <taxon>Didymella</taxon>
    </lineage>
</organism>
<dbReference type="GeneID" id="54344154"/>
<evidence type="ECO:0000313" key="3">
    <source>
        <dbReference type="Proteomes" id="UP000800082"/>
    </source>
</evidence>
<dbReference type="Proteomes" id="UP000800082">
    <property type="component" value="Unassembled WGS sequence"/>
</dbReference>
<evidence type="ECO:0000313" key="2">
    <source>
        <dbReference type="EMBL" id="KAF1923023.1"/>
    </source>
</evidence>
<proteinExistence type="predicted"/>
<keyword evidence="3" id="KW-1185">Reference proteome</keyword>
<sequence length="119" mass="13495">MSVADHERQEEELKKAEKKDSAAANKLFNEKLKEEKRAAAAKAKESRDVRIKKLATLQKLSKYLKEAIAQPQKLLQSNRSLHVVLWVLVVIPSLRRLRYHAQLSLPGLAAPPQDTSNFV</sequence>
<gene>
    <name evidence="2" type="ORF">M421DRAFT_10039</name>
</gene>
<dbReference type="AlphaFoldDB" id="A0A6A5R619"/>
<accession>A0A6A5R619</accession>
<feature type="region of interest" description="Disordered" evidence="1">
    <location>
        <begin position="1"/>
        <end position="21"/>
    </location>
</feature>
<protein>
    <submittedName>
        <fullName evidence="2">Uncharacterized protein</fullName>
    </submittedName>
</protein>
<dbReference type="EMBL" id="ML979011">
    <property type="protein sequence ID" value="KAF1923023.1"/>
    <property type="molecule type" value="Genomic_DNA"/>
</dbReference>
<dbReference type="RefSeq" id="XP_033443276.1">
    <property type="nucleotide sequence ID" value="XM_033586508.1"/>
</dbReference>
<reference evidence="2" key="1">
    <citation type="journal article" date="2020" name="Stud. Mycol.">
        <title>101 Dothideomycetes genomes: a test case for predicting lifestyles and emergence of pathogens.</title>
        <authorList>
            <person name="Haridas S."/>
            <person name="Albert R."/>
            <person name="Binder M."/>
            <person name="Bloem J."/>
            <person name="Labutti K."/>
            <person name="Salamov A."/>
            <person name="Andreopoulos B."/>
            <person name="Baker S."/>
            <person name="Barry K."/>
            <person name="Bills G."/>
            <person name="Bluhm B."/>
            <person name="Cannon C."/>
            <person name="Castanera R."/>
            <person name="Culley D."/>
            <person name="Daum C."/>
            <person name="Ezra D."/>
            <person name="Gonzalez J."/>
            <person name="Henrissat B."/>
            <person name="Kuo A."/>
            <person name="Liang C."/>
            <person name="Lipzen A."/>
            <person name="Lutzoni F."/>
            <person name="Magnuson J."/>
            <person name="Mondo S."/>
            <person name="Nolan M."/>
            <person name="Ohm R."/>
            <person name="Pangilinan J."/>
            <person name="Park H.-J."/>
            <person name="Ramirez L."/>
            <person name="Alfaro M."/>
            <person name="Sun H."/>
            <person name="Tritt A."/>
            <person name="Yoshinaga Y."/>
            <person name="Zwiers L.-H."/>
            <person name="Turgeon B."/>
            <person name="Goodwin S."/>
            <person name="Spatafora J."/>
            <person name="Crous P."/>
            <person name="Grigoriev I."/>
        </authorList>
    </citation>
    <scope>NUCLEOTIDE SEQUENCE</scope>
    <source>
        <strain evidence="2">CBS 183.55</strain>
    </source>
</reference>
<evidence type="ECO:0000256" key="1">
    <source>
        <dbReference type="SAM" id="MobiDB-lite"/>
    </source>
</evidence>